<dbReference type="GO" id="GO:0005743">
    <property type="term" value="C:mitochondrial inner membrane"/>
    <property type="evidence" value="ECO:0007669"/>
    <property type="project" value="TreeGrafter"/>
</dbReference>
<gene>
    <name evidence="13" type="ORF">ACRE_006470</name>
</gene>
<dbReference type="PANTHER" id="PTHR43394:SF27">
    <property type="entry name" value="ATP-DEPENDENT TRANSLOCASE ABCB1-LIKE"/>
    <property type="match status" value="1"/>
</dbReference>
<dbReference type="GO" id="GO:0016887">
    <property type="term" value="F:ATP hydrolysis activity"/>
    <property type="evidence" value="ECO:0007669"/>
    <property type="project" value="InterPro"/>
</dbReference>
<evidence type="ECO:0000256" key="2">
    <source>
        <dbReference type="ARBA" id="ARBA00007577"/>
    </source>
</evidence>
<dbReference type="PROSITE" id="PS50893">
    <property type="entry name" value="ABC_TRANSPORTER_2"/>
    <property type="match status" value="2"/>
</dbReference>
<dbReference type="InterPro" id="IPR003593">
    <property type="entry name" value="AAA+_ATPase"/>
</dbReference>
<evidence type="ECO:0000256" key="7">
    <source>
        <dbReference type="ARBA" id="ARBA00022989"/>
    </source>
</evidence>
<dbReference type="InterPro" id="IPR003439">
    <property type="entry name" value="ABC_transporter-like_ATP-bd"/>
</dbReference>
<feature type="compositionally biased region" description="Polar residues" evidence="9">
    <location>
        <begin position="668"/>
        <end position="677"/>
    </location>
</feature>
<evidence type="ECO:0000313" key="13">
    <source>
        <dbReference type="EMBL" id="KFH48513.1"/>
    </source>
</evidence>
<evidence type="ECO:0000256" key="6">
    <source>
        <dbReference type="ARBA" id="ARBA00022840"/>
    </source>
</evidence>
<feature type="transmembrane region" description="Helical" evidence="10">
    <location>
        <begin position="867"/>
        <end position="885"/>
    </location>
</feature>
<feature type="transmembrane region" description="Helical" evidence="10">
    <location>
        <begin position="128"/>
        <end position="155"/>
    </location>
</feature>
<feature type="transmembrane region" description="Helical" evidence="10">
    <location>
        <begin position="948"/>
        <end position="970"/>
    </location>
</feature>
<feature type="transmembrane region" description="Helical" evidence="10">
    <location>
        <begin position="982"/>
        <end position="1000"/>
    </location>
</feature>
<dbReference type="CDD" id="cd03249">
    <property type="entry name" value="ABC_MTABC3_MDL1_MDL2"/>
    <property type="match status" value="2"/>
</dbReference>
<keyword evidence="6" id="KW-0067">ATP-binding</keyword>
<dbReference type="SUPFAM" id="SSF90123">
    <property type="entry name" value="ABC transporter transmembrane region"/>
    <property type="match status" value="2"/>
</dbReference>
<feature type="domain" description="ABC transporter" evidence="11">
    <location>
        <begin position="407"/>
        <end position="651"/>
    </location>
</feature>
<dbReference type="InterPro" id="IPR036640">
    <property type="entry name" value="ABC1_TM_sf"/>
</dbReference>
<evidence type="ECO:0000256" key="9">
    <source>
        <dbReference type="SAM" id="MobiDB-lite"/>
    </source>
</evidence>
<reference evidence="14" key="1">
    <citation type="journal article" date="2014" name="Genome Announc.">
        <title>Genome sequence and annotation of Acremonium chrysogenum, producer of the beta-lactam antibiotic cephalosporin C.</title>
        <authorList>
            <person name="Terfehr D."/>
            <person name="Dahlmann T.A."/>
            <person name="Specht T."/>
            <person name="Zadra I."/>
            <person name="Kuernsteiner H."/>
            <person name="Kueck U."/>
        </authorList>
    </citation>
    <scope>NUCLEOTIDE SEQUENCE [LARGE SCALE GENOMIC DNA]</scope>
    <source>
        <strain evidence="14">ATCC 11550 / CBS 779.69 / DSM 880 / IAM 14645 / JCM 23072 / IMI 49137</strain>
    </source>
</reference>
<dbReference type="PANTHER" id="PTHR43394">
    <property type="entry name" value="ATP-DEPENDENT PERMEASE MDL1, MITOCHONDRIAL"/>
    <property type="match status" value="1"/>
</dbReference>
<dbReference type="InterPro" id="IPR039421">
    <property type="entry name" value="Type_1_exporter"/>
</dbReference>
<evidence type="ECO:0000256" key="3">
    <source>
        <dbReference type="ARBA" id="ARBA00022448"/>
    </source>
</evidence>
<feature type="transmembrane region" description="Helical" evidence="10">
    <location>
        <begin position="838"/>
        <end position="861"/>
    </location>
</feature>
<dbReference type="FunFam" id="3.40.50.300:FF:000251">
    <property type="entry name" value="ABC transporter B family member 19"/>
    <property type="match status" value="1"/>
</dbReference>
<proteinExistence type="inferred from homology"/>
<dbReference type="GO" id="GO:0005524">
    <property type="term" value="F:ATP binding"/>
    <property type="evidence" value="ECO:0007669"/>
    <property type="project" value="UniProtKB-KW"/>
</dbReference>
<dbReference type="Pfam" id="PF00664">
    <property type="entry name" value="ABC_membrane"/>
    <property type="match status" value="2"/>
</dbReference>
<dbReference type="Pfam" id="PF00005">
    <property type="entry name" value="ABC_tran"/>
    <property type="match status" value="2"/>
</dbReference>
<dbReference type="PROSITE" id="PS50929">
    <property type="entry name" value="ABC_TM1F"/>
    <property type="match status" value="2"/>
</dbReference>
<dbReference type="PROSITE" id="PS00211">
    <property type="entry name" value="ABC_TRANSPORTER_1"/>
    <property type="match status" value="2"/>
</dbReference>
<keyword evidence="5" id="KW-0547">Nucleotide-binding</keyword>
<evidence type="ECO:0000256" key="10">
    <source>
        <dbReference type="SAM" id="Phobius"/>
    </source>
</evidence>
<evidence type="ECO:0000256" key="1">
    <source>
        <dbReference type="ARBA" id="ARBA00004141"/>
    </source>
</evidence>
<dbReference type="GO" id="GO:0015421">
    <property type="term" value="F:ABC-type oligopeptide transporter activity"/>
    <property type="evidence" value="ECO:0007669"/>
    <property type="project" value="TreeGrafter"/>
</dbReference>
<name>A0A086TGN1_HAPC1</name>
<dbReference type="Gene3D" id="1.20.1560.10">
    <property type="entry name" value="ABC transporter type 1, transmembrane domain"/>
    <property type="match status" value="1"/>
</dbReference>
<keyword evidence="7 10" id="KW-1133">Transmembrane helix</keyword>
<feature type="transmembrane region" description="Helical" evidence="10">
    <location>
        <begin position="722"/>
        <end position="744"/>
    </location>
</feature>
<dbReference type="Proteomes" id="UP000029964">
    <property type="component" value="Unassembled WGS sequence"/>
</dbReference>
<dbReference type="FunFam" id="3.40.50.300:FF:000913">
    <property type="entry name" value="ABC multidrug transporter SitT"/>
    <property type="match status" value="1"/>
</dbReference>
<evidence type="ECO:0000259" key="12">
    <source>
        <dbReference type="PROSITE" id="PS50929"/>
    </source>
</evidence>
<evidence type="ECO:0000259" key="11">
    <source>
        <dbReference type="PROSITE" id="PS50893"/>
    </source>
</evidence>
<dbReference type="SMART" id="SM00382">
    <property type="entry name" value="AAA"/>
    <property type="match status" value="2"/>
</dbReference>
<feature type="domain" description="ABC transmembrane type-1" evidence="12">
    <location>
        <begin position="724"/>
        <end position="1011"/>
    </location>
</feature>
<dbReference type="EMBL" id="JPKY01000003">
    <property type="protein sequence ID" value="KFH48513.1"/>
    <property type="molecule type" value="Genomic_DNA"/>
</dbReference>
<comment type="similarity">
    <text evidence="2">Belongs to the ABC transporter superfamily. ABCB family. Multidrug resistance exporter (TC 3.A.1.201) subfamily.</text>
</comment>
<dbReference type="InterPro" id="IPR011527">
    <property type="entry name" value="ABC1_TM_dom"/>
</dbReference>
<feature type="region of interest" description="Disordered" evidence="9">
    <location>
        <begin position="655"/>
        <end position="688"/>
    </location>
</feature>
<feature type="compositionally biased region" description="Basic and acidic residues" evidence="9">
    <location>
        <begin position="31"/>
        <end position="57"/>
    </location>
</feature>
<dbReference type="InterPro" id="IPR027417">
    <property type="entry name" value="P-loop_NTPase"/>
</dbReference>
<keyword evidence="4 10" id="KW-0812">Transmembrane</keyword>
<sequence length="1293" mass="140523">MSEQPLREEYEMSAPSTSAGVAGADGNTRPASKDSREALSNDKEDDKDKDKEEKPQEKPAGLGPYFKIFTFCDGLDIALYIVGFITSIAAGAALPLMTVIFGRFVGDFNSFASDDTDPSAFRDTVDTFVLWFIYLFVGRFAASYIANLAVSLAAIRTTTKIRKRLLDATLRQEIWHFDKETVGSIASQVTTNGNKINQGIAEKLAAIIQSIATFWAAFIVALTFQWKLTLIVMTLIPGIVVILSIGMTIDAGQEAKLVQIYSQAAVLAQEALSSVKTVHSFWAHEKLAARYDDFLIQGHKVGKKKSPNVGLVQSTNQFCTLAGMALAFWQGFRMFASGEIDNAGTVLTVLLSVTIGTTGLLQISMYIASIGGAASAANELFTLMAKPSELDPLSPDGDRPDKSRGDIELRGINFAYPSRPSAKVLDGFSLHIPAGKTTALVGASGCGKSTIVGLLDRWYVPDSGEILLDGKDLSSYNTQWLRSNIRIVQQENILFRGTVFENVAKGLVGPQRELPAEEQLRLVQEACKQSNAHDFIQAMPEGYQTQVGERARMLSGGQKQRIAIARSIISNPSVLLLDEATSALDPRAEGIVQDALQKASVNKTTLVIAHKLATIKDADNIVLVSAGQVVEQGTHEQLLARDGRYAALVRAQDLGQQRGKEGREDPGQQHQHGSSMDESPMEPSNPLEEVLSKDKDDKEVLNYSILSCLRILFSEQRGLTKWFVIALPATIVAGGASPAQAILFSRLINVFTLPADEASERANFFALMFFIIAIVVAIGYFAIGFTVNMIMQAATRKYRSELFSLILRLQPDFFDQPNHASGALASKLTSIPASLQELISVNIFIAFIAMVSLLSCSILAIAFGWKLGLVVVFVGLPVIVGSGFLKVRLEMKLEIENGERYAACAALATEAVTAIRTVASLTLEEQICAEYDGILDTIAKRSAGSLSLTILGLALSQSLEFLIMALGFWYGSRLIASGEYTVPQFFVIFLAVVFGGQAAGQISGYMGSMASARHAANHLFWLRAQPSPFDDAKDQSDSAELKAPTEGPIHVDNVEFSYTQRAASRVLKGINIMVPKGSYVACVGPSGCGKSTLIALLERLYDPTGGQILWNHRDIKSMSLHHLRAGMSLVQQEPTLFQVSVRDNILLGMETTPSDEEILEACRQANAHDFITSLPEGLDTLSGTGGLQFSGGQRQRIAIARALIRNPQVLLLDEATSALDTETERLVQDTLDNAATHRTTIAVAHRLSTIRNADRIFVFADGRILEEGTHEQLLQLRGQYYEMCLAQSLDKSV</sequence>
<feature type="compositionally biased region" description="Basic and acidic residues" evidence="9">
    <location>
        <begin position="658"/>
        <end position="667"/>
    </location>
</feature>
<dbReference type="SUPFAM" id="SSF52540">
    <property type="entry name" value="P-loop containing nucleoside triphosphate hydrolases"/>
    <property type="match status" value="2"/>
</dbReference>
<dbReference type="Gene3D" id="3.40.50.300">
    <property type="entry name" value="P-loop containing nucleotide triphosphate hydrolases"/>
    <property type="match status" value="2"/>
</dbReference>
<dbReference type="GO" id="GO:0090374">
    <property type="term" value="P:oligopeptide export from mitochondrion"/>
    <property type="evidence" value="ECO:0007669"/>
    <property type="project" value="TreeGrafter"/>
</dbReference>
<evidence type="ECO:0000256" key="5">
    <source>
        <dbReference type="ARBA" id="ARBA00022741"/>
    </source>
</evidence>
<dbReference type="CDD" id="cd18578">
    <property type="entry name" value="ABC_6TM_Pgp_ABCB1_D2_like"/>
    <property type="match status" value="1"/>
</dbReference>
<feature type="region of interest" description="Disordered" evidence="9">
    <location>
        <begin position="1"/>
        <end position="58"/>
    </location>
</feature>
<feature type="domain" description="ABC transporter" evidence="11">
    <location>
        <begin position="1049"/>
        <end position="1286"/>
    </location>
</feature>
<dbReference type="FunFam" id="1.20.1560.10:FF:000057">
    <property type="entry name" value="ABC multidrug transporter SitT"/>
    <property type="match status" value="1"/>
</dbReference>
<feature type="transmembrane region" description="Helical" evidence="10">
    <location>
        <begin position="230"/>
        <end position="249"/>
    </location>
</feature>
<feature type="domain" description="ABC transmembrane type-1" evidence="12">
    <location>
        <begin position="81"/>
        <end position="372"/>
    </location>
</feature>
<keyword evidence="14" id="KW-1185">Reference proteome</keyword>
<feature type="transmembrane region" description="Helical" evidence="10">
    <location>
        <begin position="764"/>
        <end position="790"/>
    </location>
</feature>
<feature type="compositionally biased region" description="Basic and acidic residues" evidence="9">
    <location>
        <begin position="1"/>
        <end position="10"/>
    </location>
</feature>
<feature type="transmembrane region" description="Helical" evidence="10">
    <location>
        <begin position="204"/>
        <end position="224"/>
    </location>
</feature>
<accession>A0A086TGN1</accession>
<comment type="subcellular location">
    <subcellularLocation>
        <location evidence="1">Membrane</location>
        <topology evidence="1">Multi-pass membrane protein</topology>
    </subcellularLocation>
</comment>
<comment type="caution">
    <text evidence="13">The sequence shown here is derived from an EMBL/GenBank/DDBJ whole genome shotgun (WGS) entry which is preliminary data.</text>
</comment>
<keyword evidence="3" id="KW-0813">Transport</keyword>
<evidence type="ECO:0000256" key="8">
    <source>
        <dbReference type="ARBA" id="ARBA00023136"/>
    </source>
</evidence>
<evidence type="ECO:0000256" key="4">
    <source>
        <dbReference type="ARBA" id="ARBA00022692"/>
    </source>
</evidence>
<organism evidence="13 14">
    <name type="scientific">Hapsidospora chrysogenum (strain ATCC 11550 / CBS 779.69 / DSM 880 / IAM 14645 / JCM 23072 / IMI 49137)</name>
    <name type="common">Acremonium chrysogenum</name>
    <dbReference type="NCBI Taxonomy" id="857340"/>
    <lineage>
        <taxon>Eukaryota</taxon>
        <taxon>Fungi</taxon>
        <taxon>Dikarya</taxon>
        <taxon>Ascomycota</taxon>
        <taxon>Pezizomycotina</taxon>
        <taxon>Sordariomycetes</taxon>
        <taxon>Hypocreomycetidae</taxon>
        <taxon>Hypocreales</taxon>
        <taxon>Bionectriaceae</taxon>
        <taxon>Hapsidospora</taxon>
    </lineage>
</organism>
<protein>
    <submittedName>
        <fullName evidence="13">Leptomycin B resistance protein-like protein</fullName>
    </submittedName>
</protein>
<keyword evidence="8 10" id="KW-0472">Membrane</keyword>
<dbReference type="OrthoDB" id="6500128at2759"/>
<dbReference type="STRING" id="857340.A0A086TGN1"/>
<dbReference type="CDD" id="cd18577">
    <property type="entry name" value="ABC_6TM_Pgp_ABCB1_D1_like"/>
    <property type="match status" value="1"/>
</dbReference>
<dbReference type="InterPro" id="IPR017871">
    <property type="entry name" value="ABC_transporter-like_CS"/>
</dbReference>
<feature type="transmembrane region" description="Helical" evidence="10">
    <location>
        <begin position="77"/>
        <end position="101"/>
    </location>
</feature>
<dbReference type="HOGENOM" id="CLU_000604_17_8_1"/>
<evidence type="ECO:0000313" key="14">
    <source>
        <dbReference type="Proteomes" id="UP000029964"/>
    </source>
</evidence>